<evidence type="ECO:0000256" key="6">
    <source>
        <dbReference type="ARBA" id="ARBA00023136"/>
    </source>
</evidence>
<keyword evidence="5" id="KW-0793">Thylakoid</keyword>
<evidence type="ECO:0000256" key="2">
    <source>
        <dbReference type="ARBA" id="ARBA00022528"/>
    </source>
</evidence>
<keyword evidence="3" id="KW-0934">Plastid</keyword>
<dbReference type="STRING" id="56857.A0A200QEW1"/>
<reference evidence="8 9" key="1">
    <citation type="journal article" date="2017" name="Mol. Plant">
        <title>The Genome of Medicinal Plant Macleaya cordata Provides New Insights into Benzylisoquinoline Alkaloids Metabolism.</title>
        <authorList>
            <person name="Liu X."/>
            <person name="Liu Y."/>
            <person name="Huang P."/>
            <person name="Ma Y."/>
            <person name="Qing Z."/>
            <person name="Tang Q."/>
            <person name="Cao H."/>
            <person name="Cheng P."/>
            <person name="Zheng Y."/>
            <person name="Yuan Z."/>
            <person name="Zhou Y."/>
            <person name="Liu J."/>
            <person name="Tang Z."/>
            <person name="Zhuo Y."/>
            <person name="Zhang Y."/>
            <person name="Yu L."/>
            <person name="Huang J."/>
            <person name="Yang P."/>
            <person name="Peng Q."/>
            <person name="Zhang J."/>
            <person name="Jiang W."/>
            <person name="Zhang Z."/>
            <person name="Lin K."/>
            <person name="Ro D.K."/>
            <person name="Chen X."/>
            <person name="Xiong X."/>
            <person name="Shang Y."/>
            <person name="Huang S."/>
            <person name="Zeng J."/>
        </authorList>
    </citation>
    <scope>NUCLEOTIDE SEQUENCE [LARGE SCALE GENOMIC DNA]</scope>
    <source>
        <strain evidence="9">cv. BLH2017</strain>
        <tissue evidence="8">Root</tissue>
    </source>
</reference>
<sequence length="111" mass="12755">MAGIVSNGCVYRIRKCAIDLISIIDLMDGEDSWDLMGRDLHLRSTFLYCDFNQIISKAPEDEKKPLINLANRLFYSIEQLNYAVKLRNIILTESRYIDTAAVLEELMVLLP</sequence>
<gene>
    <name evidence="8" type="ORF">BVC80_905g11</name>
</gene>
<dbReference type="GO" id="GO:0009767">
    <property type="term" value="P:photosynthetic electron transport chain"/>
    <property type="evidence" value="ECO:0007669"/>
    <property type="project" value="TreeGrafter"/>
</dbReference>
<evidence type="ECO:0000256" key="3">
    <source>
        <dbReference type="ARBA" id="ARBA00022640"/>
    </source>
</evidence>
<evidence type="ECO:0000256" key="7">
    <source>
        <dbReference type="ARBA" id="ARBA00035649"/>
    </source>
</evidence>
<dbReference type="PANTHER" id="PTHR33399">
    <property type="entry name" value="OXYGEN-EVOLVING ENHANCER PROTEIN 3-1, CHLOROPLASTIC"/>
    <property type="match status" value="1"/>
</dbReference>
<dbReference type="EMBL" id="MVGT01002230">
    <property type="protein sequence ID" value="OVA08937.1"/>
    <property type="molecule type" value="Genomic_DNA"/>
</dbReference>
<dbReference type="InterPro" id="IPR023222">
    <property type="entry name" value="PsbQ-like_dom_sf"/>
</dbReference>
<keyword evidence="4" id="KW-0809">Transit peptide</keyword>
<evidence type="ECO:0000256" key="1">
    <source>
        <dbReference type="ARBA" id="ARBA00004334"/>
    </source>
</evidence>
<dbReference type="GO" id="GO:0009535">
    <property type="term" value="C:chloroplast thylakoid membrane"/>
    <property type="evidence" value="ECO:0007669"/>
    <property type="project" value="UniProtKB-SubCell"/>
</dbReference>
<keyword evidence="9" id="KW-1185">Reference proteome</keyword>
<organism evidence="8 9">
    <name type="scientific">Macleaya cordata</name>
    <name type="common">Five-seeded plume-poppy</name>
    <name type="synonym">Bocconia cordata</name>
    <dbReference type="NCBI Taxonomy" id="56857"/>
    <lineage>
        <taxon>Eukaryota</taxon>
        <taxon>Viridiplantae</taxon>
        <taxon>Streptophyta</taxon>
        <taxon>Embryophyta</taxon>
        <taxon>Tracheophyta</taxon>
        <taxon>Spermatophyta</taxon>
        <taxon>Magnoliopsida</taxon>
        <taxon>Ranunculales</taxon>
        <taxon>Papaveraceae</taxon>
        <taxon>Papaveroideae</taxon>
        <taxon>Macleaya</taxon>
    </lineage>
</organism>
<evidence type="ECO:0000313" key="9">
    <source>
        <dbReference type="Proteomes" id="UP000195402"/>
    </source>
</evidence>
<dbReference type="GO" id="GO:0009654">
    <property type="term" value="C:photosystem II oxygen evolving complex"/>
    <property type="evidence" value="ECO:0007669"/>
    <property type="project" value="InterPro"/>
</dbReference>
<dbReference type="GO" id="GO:0019898">
    <property type="term" value="C:extrinsic component of membrane"/>
    <property type="evidence" value="ECO:0007669"/>
    <property type="project" value="InterPro"/>
</dbReference>
<evidence type="ECO:0000256" key="5">
    <source>
        <dbReference type="ARBA" id="ARBA00023078"/>
    </source>
</evidence>
<evidence type="ECO:0000256" key="4">
    <source>
        <dbReference type="ARBA" id="ARBA00022946"/>
    </source>
</evidence>
<comment type="subcellular location">
    <subcellularLocation>
        <location evidence="1">Plastid</location>
        <location evidence="1">Chloroplast thylakoid membrane</location>
    </subcellularLocation>
</comment>
<dbReference type="GO" id="GO:0005509">
    <property type="term" value="F:calcium ion binding"/>
    <property type="evidence" value="ECO:0007669"/>
    <property type="project" value="InterPro"/>
</dbReference>
<accession>A0A200QEW1</accession>
<dbReference type="InterPro" id="IPR054099">
    <property type="entry name" value="PSII_PsbQ_pln"/>
</dbReference>
<dbReference type="SUPFAM" id="SSF101112">
    <property type="entry name" value="Oxygen-evolving enhancer protein 3"/>
    <property type="match status" value="1"/>
</dbReference>
<keyword evidence="6" id="KW-0472">Membrane</keyword>
<dbReference type="OrthoDB" id="783722at2759"/>
<name>A0A200QEW1_MACCD</name>
<dbReference type="InParanoid" id="A0A200QEW1"/>
<dbReference type="AlphaFoldDB" id="A0A200QEW1"/>
<dbReference type="InterPro" id="IPR008797">
    <property type="entry name" value="PSII_PsbQ"/>
</dbReference>
<keyword evidence="2" id="KW-0150">Chloroplast</keyword>
<dbReference type="PANTHER" id="PTHR33399:SF8">
    <property type="entry name" value="OS04G0522800 PROTEIN"/>
    <property type="match status" value="1"/>
</dbReference>
<dbReference type="Proteomes" id="UP000195402">
    <property type="component" value="Unassembled WGS sequence"/>
</dbReference>
<dbReference type="OMA" id="SSGRIAX"/>
<dbReference type="Gene3D" id="1.20.120.290">
    <property type="entry name" value="Oxygen-evolving enhancer protein 3 (PsbQ), four-helix up-down bundle"/>
    <property type="match status" value="1"/>
</dbReference>
<proteinExistence type="inferred from homology"/>
<comment type="caution">
    <text evidence="8">The sequence shown here is derived from an EMBL/GenBank/DDBJ whole genome shotgun (WGS) entry which is preliminary data.</text>
</comment>
<dbReference type="Pfam" id="PF05757">
    <property type="entry name" value="PsbQ"/>
    <property type="match status" value="1"/>
</dbReference>
<comment type="similarity">
    <text evidence="7">Belongs to the PsbQ family.</text>
</comment>
<protein>
    <submittedName>
        <fullName evidence="8">Photosystem II PsbQ</fullName>
    </submittedName>
</protein>
<evidence type="ECO:0000313" key="8">
    <source>
        <dbReference type="EMBL" id="OVA08937.1"/>
    </source>
</evidence>